<keyword evidence="2" id="KW-1133">Transmembrane helix</keyword>
<comment type="similarity">
    <text evidence="1">Belongs to the LytR/CpsA/Psr (LCP) family.</text>
</comment>
<organism evidence="5 6">
    <name type="scientific">Clostridium oceanicum</name>
    <dbReference type="NCBI Taxonomy" id="1543"/>
    <lineage>
        <taxon>Bacteria</taxon>
        <taxon>Bacillati</taxon>
        <taxon>Bacillota</taxon>
        <taxon>Clostridia</taxon>
        <taxon>Eubacteriales</taxon>
        <taxon>Clostridiaceae</taxon>
        <taxon>Clostridium</taxon>
    </lineage>
</organism>
<accession>A0ABN1JVI0</accession>
<dbReference type="PANTHER" id="PTHR33392">
    <property type="entry name" value="POLYISOPRENYL-TEICHOIC ACID--PEPTIDOGLYCAN TEICHOIC ACID TRANSFERASE TAGU"/>
    <property type="match status" value="1"/>
</dbReference>
<evidence type="ECO:0000313" key="6">
    <source>
        <dbReference type="Proteomes" id="UP001501510"/>
    </source>
</evidence>
<dbReference type="Pfam" id="PF03816">
    <property type="entry name" value="LytR_cpsA_psr"/>
    <property type="match status" value="1"/>
</dbReference>
<dbReference type="InterPro" id="IPR027381">
    <property type="entry name" value="LytR/CpsA/Psr_C"/>
</dbReference>
<protein>
    <submittedName>
        <fullName evidence="5">LCP family protein</fullName>
    </submittedName>
</protein>
<reference evidence="5 6" key="1">
    <citation type="journal article" date="2019" name="Int. J. Syst. Evol. Microbiol.">
        <title>The Global Catalogue of Microorganisms (GCM) 10K type strain sequencing project: providing services to taxonomists for standard genome sequencing and annotation.</title>
        <authorList>
            <consortium name="The Broad Institute Genomics Platform"/>
            <consortium name="The Broad Institute Genome Sequencing Center for Infectious Disease"/>
            <person name="Wu L."/>
            <person name="Ma J."/>
        </authorList>
    </citation>
    <scope>NUCLEOTIDE SEQUENCE [LARGE SCALE GENOMIC DNA]</scope>
    <source>
        <strain evidence="5 6">JCM 1407</strain>
    </source>
</reference>
<dbReference type="InterPro" id="IPR004474">
    <property type="entry name" value="LytR_CpsA_psr"/>
</dbReference>
<dbReference type="Gene3D" id="3.30.70.2390">
    <property type="match status" value="1"/>
</dbReference>
<evidence type="ECO:0000259" key="4">
    <source>
        <dbReference type="Pfam" id="PF13399"/>
    </source>
</evidence>
<dbReference type="RefSeq" id="WP_343764125.1">
    <property type="nucleotide sequence ID" value="NZ_BAAACG010000019.1"/>
</dbReference>
<evidence type="ECO:0000256" key="1">
    <source>
        <dbReference type="ARBA" id="ARBA00006068"/>
    </source>
</evidence>
<dbReference type="InterPro" id="IPR050922">
    <property type="entry name" value="LytR/CpsA/Psr_CW_biosynth"/>
</dbReference>
<keyword evidence="6" id="KW-1185">Reference proteome</keyword>
<keyword evidence="2" id="KW-0472">Membrane</keyword>
<proteinExistence type="inferred from homology"/>
<comment type="caution">
    <text evidence="5">The sequence shown here is derived from an EMBL/GenBank/DDBJ whole genome shotgun (WGS) entry which is preliminary data.</text>
</comment>
<dbReference type="PANTHER" id="PTHR33392:SF6">
    <property type="entry name" value="POLYISOPRENYL-TEICHOIC ACID--PEPTIDOGLYCAN TEICHOIC ACID TRANSFERASE TAGU"/>
    <property type="match status" value="1"/>
</dbReference>
<dbReference type="Gene3D" id="3.40.630.190">
    <property type="entry name" value="LCP protein"/>
    <property type="match status" value="1"/>
</dbReference>
<sequence>MGNKKRRSKSNKGLSRLTKVIIVLIALIILGGTLGYLYLLGFGPSKAGEGNINTKETVSGEPVNILVMGVDIGDPKSQSKNDPKRTDTIMLANYNPKTKKVNIVSIPRDTRIMLNGKHMKINAAHAVDGVNGSISAVENLLGVSINYYAKINYEGFRKVIDALGGIDMTITRNMHYDDPSQDLHIHFDKGTEEHLDGKKAEEFFRWRKNNNGTGFKDGDLGRIENQHQFINKVIAKFKSPSIVTKIPKIMSTVPDYVTTDMSPEDILKYGYIFSKLDSDKLNMTTLKGEAKYIGGVSYFVYDREKNRDLMYSIKNGDNGSGSESKSFNKENFKIKILNGTNVSGLAATYSKKLQELGYSNIVVGNGPKRETTKMIVKQGSNISASEVQSKLNINNVQFYDQTSGNFDIIVYVGKDYIK</sequence>
<dbReference type="Proteomes" id="UP001501510">
    <property type="component" value="Unassembled WGS sequence"/>
</dbReference>
<name>A0ABN1JVI0_9CLOT</name>
<dbReference type="NCBIfam" id="TIGR00350">
    <property type="entry name" value="lytR_cpsA_psr"/>
    <property type="match status" value="1"/>
</dbReference>
<evidence type="ECO:0000259" key="3">
    <source>
        <dbReference type="Pfam" id="PF03816"/>
    </source>
</evidence>
<dbReference type="Pfam" id="PF13399">
    <property type="entry name" value="LytR_C"/>
    <property type="match status" value="1"/>
</dbReference>
<evidence type="ECO:0000256" key="2">
    <source>
        <dbReference type="SAM" id="Phobius"/>
    </source>
</evidence>
<gene>
    <name evidence="5" type="ORF">GCM10008906_36600</name>
</gene>
<dbReference type="EMBL" id="BAAACG010000019">
    <property type="protein sequence ID" value="GAA0747472.1"/>
    <property type="molecule type" value="Genomic_DNA"/>
</dbReference>
<keyword evidence="2" id="KW-0812">Transmembrane</keyword>
<evidence type="ECO:0000313" key="5">
    <source>
        <dbReference type="EMBL" id="GAA0747472.1"/>
    </source>
</evidence>
<feature type="transmembrane region" description="Helical" evidence="2">
    <location>
        <begin position="20"/>
        <end position="39"/>
    </location>
</feature>
<feature type="domain" description="LytR/CpsA/Psr regulator C-terminal" evidence="4">
    <location>
        <begin position="332"/>
        <end position="416"/>
    </location>
</feature>
<feature type="domain" description="Cell envelope-related transcriptional attenuator" evidence="3">
    <location>
        <begin position="85"/>
        <end position="238"/>
    </location>
</feature>